<dbReference type="Proteomes" id="UP001501523">
    <property type="component" value="Unassembled WGS sequence"/>
</dbReference>
<name>A0ABN1IRC7_9GAMM</name>
<proteinExistence type="predicted"/>
<keyword evidence="2" id="KW-1185">Reference proteome</keyword>
<dbReference type="InterPro" id="IPR009659">
    <property type="entry name" value="DUF1249"/>
</dbReference>
<dbReference type="PANTHER" id="PTHR38774:SF1">
    <property type="entry name" value="CYTOPLASMIC PROTEIN"/>
    <property type="match status" value="1"/>
</dbReference>
<dbReference type="EMBL" id="BAAAEU010000024">
    <property type="protein sequence ID" value="GAA0719558.1"/>
    <property type="molecule type" value="Genomic_DNA"/>
</dbReference>
<dbReference type="PANTHER" id="PTHR38774">
    <property type="entry name" value="CYTOPLASMIC PROTEIN-RELATED"/>
    <property type="match status" value="1"/>
</dbReference>
<evidence type="ECO:0000313" key="2">
    <source>
        <dbReference type="Proteomes" id="UP001501523"/>
    </source>
</evidence>
<accession>A0ABN1IRC7</accession>
<comment type="caution">
    <text evidence="1">The sequence shown here is derived from an EMBL/GenBank/DDBJ whole genome shotgun (WGS) entry which is preliminary data.</text>
</comment>
<organism evidence="1 2">
    <name type="scientific">Dokdonella soli</name>
    <dbReference type="NCBI Taxonomy" id="529810"/>
    <lineage>
        <taxon>Bacteria</taxon>
        <taxon>Pseudomonadati</taxon>
        <taxon>Pseudomonadota</taxon>
        <taxon>Gammaproteobacteria</taxon>
        <taxon>Lysobacterales</taxon>
        <taxon>Rhodanobacteraceae</taxon>
        <taxon>Dokdonella</taxon>
    </lineage>
</organism>
<sequence length="173" mass="19576">MIAPMSAVLERPQSLLPSRFSWLMGLYSENYHRLARLFAPQALAIGSYVSSLDDGLDLRLDVLERHRYTLDLHLTYCFVDSETGESAPSAQLRMYHDAHMAEVLDCRADRRLTRAIGPLRPARSIFQQRVRMSSFLNRWLEYLAEQGHSIGTLESMPAPVAALASLDRSASRP</sequence>
<evidence type="ECO:0000313" key="1">
    <source>
        <dbReference type="EMBL" id="GAA0719558.1"/>
    </source>
</evidence>
<reference evidence="1 2" key="1">
    <citation type="journal article" date="2019" name="Int. J. Syst. Evol. Microbiol.">
        <title>The Global Catalogue of Microorganisms (GCM) 10K type strain sequencing project: providing services to taxonomists for standard genome sequencing and annotation.</title>
        <authorList>
            <consortium name="The Broad Institute Genomics Platform"/>
            <consortium name="The Broad Institute Genome Sequencing Center for Infectious Disease"/>
            <person name="Wu L."/>
            <person name="Ma J."/>
        </authorList>
    </citation>
    <scope>NUCLEOTIDE SEQUENCE [LARGE SCALE GENOMIC DNA]</scope>
    <source>
        <strain evidence="1 2">JCM 15421</strain>
    </source>
</reference>
<protein>
    <submittedName>
        <fullName evidence="1">DUF1249 domain-containing protein</fullName>
    </submittedName>
</protein>
<dbReference type="Pfam" id="PF06853">
    <property type="entry name" value="DUF1249"/>
    <property type="match status" value="1"/>
</dbReference>
<gene>
    <name evidence="1" type="ORF">GCM10009105_28140</name>
</gene>